<dbReference type="CDD" id="cd19152">
    <property type="entry name" value="AKR_AKR15A"/>
    <property type="match status" value="1"/>
</dbReference>
<evidence type="ECO:0000259" key="1">
    <source>
        <dbReference type="Pfam" id="PF00248"/>
    </source>
</evidence>
<dbReference type="InterPro" id="IPR020471">
    <property type="entry name" value="AKR"/>
</dbReference>
<dbReference type="Pfam" id="PF00248">
    <property type="entry name" value="Aldo_ket_red"/>
    <property type="match status" value="1"/>
</dbReference>
<accession>A0A5B8VTF1</accession>
<dbReference type="GO" id="GO:0016491">
    <property type="term" value="F:oxidoreductase activity"/>
    <property type="evidence" value="ECO:0007669"/>
    <property type="project" value="InterPro"/>
</dbReference>
<name>A0A5B8VTF1_9BACT</name>
<dbReference type="PANTHER" id="PTHR42686">
    <property type="entry name" value="GH17980P-RELATED"/>
    <property type="match status" value="1"/>
</dbReference>
<keyword evidence="3" id="KW-1185">Reference proteome</keyword>
<feature type="domain" description="NADP-dependent oxidoreductase" evidence="1">
    <location>
        <begin position="9"/>
        <end position="323"/>
    </location>
</feature>
<dbReference type="KEGG" id="agi:FSB73_22600"/>
<reference evidence="2 3" key="1">
    <citation type="journal article" date="2017" name="Int. J. Syst. Evol. Microbiol.">
        <title>Arachidicoccus ginsenosidivorans sp. nov., with ginsenoside-converting activity isolated from ginseng cultivating soil.</title>
        <authorList>
            <person name="Siddiqi M.Z."/>
            <person name="Aslam Z."/>
            <person name="Im W.T."/>
        </authorList>
    </citation>
    <scope>NUCLEOTIDE SEQUENCE [LARGE SCALE GENOMIC DNA]</scope>
    <source>
        <strain evidence="2 3">Gsoil 809</strain>
    </source>
</reference>
<dbReference type="OrthoDB" id="9773828at2"/>
<dbReference type="SUPFAM" id="SSF51430">
    <property type="entry name" value="NAD(P)-linked oxidoreductase"/>
    <property type="match status" value="1"/>
</dbReference>
<dbReference type="InterPro" id="IPR036812">
    <property type="entry name" value="NAD(P)_OxRdtase_dom_sf"/>
</dbReference>
<evidence type="ECO:0000313" key="3">
    <source>
        <dbReference type="Proteomes" id="UP000321291"/>
    </source>
</evidence>
<sequence length="340" mass="37702">MNALEIPEVIFGTSGLGNLYVALSAQHKANIIQQCVKYGSHPTVFDSAGKYGAGLALESLGNGLRQAGIDPKDVIISNKLGWKRTALKTKEPTFEPGVWKELKHDAEQQISGEGILDCYEQGNALLNGYEAKWVSVHDPDEYLAAAKGEPDYRNRFKDILAAYEALADLKRQGRVQAVGIGAKDWKVTREIIQYIPLDWVMIANSMTIHSHPEELLDFMQQLRSQGVKIINSAIFNGGFLTGGDFYNYKPVSPALNPDLYHWRAAFYAACESFKIRPEAACAVFARHAPGVNGVALSTTNLDRVKSNVEITRSTIPIDFWQSLVTKQLISGIYAENYLYE</sequence>
<dbReference type="Proteomes" id="UP000321291">
    <property type="component" value="Chromosome"/>
</dbReference>
<dbReference type="RefSeq" id="WP_146787636.1">
    <property type="nucleotide sequence ID" value="NZ_CP042434.1"/>
</dbReference>
<dbReference type="EMBL" id="CP042434">
    <property type="protein sequence ID" value="QEC74046.1"/>
    <property type="molecule type" value="Genomic_DNA"/>
</dbReference>
<dbReference type="InterPro" id="IPR023210">
    <property type="entry name" value="NADP_OxRdtase_dom"/>
</dbReference>
<dbReference type="AlphaFoldDB" id="A0A5B8VTF1"/>
<gene>
    <name evidence="2" type="ORF">FSB73_22600</name>
</gene>
<organism evidence="2 3">
    <name type="scientific">Arachidicoccus ginsenosidivorans</name>
    <dbReference type="NCBI Taxonomy" id="496057"/>
    <lineage>
        <taxon>Bacteria</taxon>
        <taxon>Pseudomonadati</taxon>
        <taxon>Bacteroidota</taxon>
        <taxon>Chitinophagia</taxon>
        <taxon>Chitinophagales</taxon>
        <taxon>Chitinophagaceae</taxon>
        <taxon>Arachidicoccus</taxon>
    </lineage>
</organism>
<dbReference type="PANTHER" id="PTHR42686:SF1">
    <property type="entry name" value="GH17980P-RELATED"/>
    <property type="match status" value="1"/>
</dbReference>
<proteinExistence type="predicted"/>
<protein>
    <submittedName>
        <fullName evidence="2">Aldo/keto reductase</fullName>
    </submittedName>
</protein>
<evidence type="ECO:0000313" key="2">
    <source>
        <dbReference type="EMBL" id="QEC74046.1"/>
    </source>
</evidence>
<dbReference type="GO" id="GO:0005829">
    <property type="term" value="C:cytosol"/>
    <property type="evidence" value="ECO:0007669"/>
    <property type="project" value="TreeGrafter"/>
</dbReference>
<dbReference type="Gene3D" id="3.20.20.100">
    <property type="entry name" value="NADP-dependent oxidoreductase domain"/>
    <property type="match status" value="1"/>
</dbReference>